<dbReference type="AlphaFoldDB" id="A0A2S8FE11"/>
<organism evidence="2 3">
    <name type="scientific">Blastopirellula marina</name>
    <dbReference type="NCBI Taxonomy" id="124"/>
    <lineage>
        <taxon>Bacteria</taxon>
        <taxon>Pseudomonadati</taxon>
        <taxon>Planctomycetota</taxon>
        <taxon>Planctomycetia</taxon>
        <taxon>Pirellulales</taxon>
        <taxon>Pirellulaceae</taxon>
        <taxon>Blastopirellula</taxon>
    </lineage>
</organism>
<dbReference type="PANTHER" id="PTHR10859:SF91">
    <property type="entry name" value="DOLICHYL-PHOSPHATE BETA-GLUCOSYLTRANSFERASE"/>
    <property type="match status" value="1"/>
</dbReference>
<keyword evidence="2" id="KW-0808">Transferase</keyword>
<evidence type="ECO:0000313" key="3">
    <source>
        <dbReference type="Proteomes" id="UP000238322"/>
    </source>
</evidence>
<dbReference type="InterPro" id="IPR029044">
    <property type="entry name" value="Nucleotide-diphossugar_trans"/>
</dbReference>
<evidence type="ECO:0000259" key="1">
    <source>
        <dbReference type="Pfam" id="PF00535"/>
    </source>
</evidence>
<sequence length="261" mass="29498">MEPVSGNSSVSPNCVLVVPCYNEEKRLPTGAFETFRHAYPHVNFLFVNDGSHDGTQSLLEALKHSAPESFDVVMLDRNRGKAEAIRRGLLEAIARQPAFVGFWDADLSTPLDEVPRFLDLMQEHPDVEMVIGSRVQLLGRDISRRLLRHYMGRIFATLASAAIGLPVYDTQCGAKLFRVTPSLNQAFDKPFSSRWVFDVELIDRFLRLSQEEEKAPRREQIVEVPLQKWTDVAGSKLGTLDCIQAGCDLLRLTFRIRSNPR</sequence>
<reference evidence="2 3" key="1">
    <citation type="submission" date="2018-02" db="EMBL/GenBank/DDBJ databases">
        <title>Comparative genomes isolates from brazilian mangrove.</title>
        <authorList>
            <person name="Araujo J.E."/>
            <person name="Taketani R.G."/>
            <person name="Silva M.C.P."/>
            <person name="Loureco M.V."/>
            <person name="Andreote F.D."/>
        </authorList>
    </citation>
    <scope>NUCLEOTIDE SEQUENCE [LARGE SCALE GENOMIC DNA]</scope>
    <source>
        <strain evidence="2 3">Hex-1 MGV</strain>
    </source>
</reference>
<dbReference type="GO" id="GO:0016740">
    <property type="term" value="F:transferase activity"/>
    <property type="evidence" value="ECO:0007669"/>
    <property type="project" value="UniProtKB-KW"/>
</dbReference>
<protein>
    <submittedName>
        <fullName evidence="2">Family 2 glycosyl transferase</fullName>
    </submittedName>
</protein>
<accession>A0A2S8FE11</accession>
<dbReference type="Pfam" id="PF00535">
    <property type="entry name" value="Glycos_transf_2"/>
    <property type="match status" value="1"/>
</dbReference>
<dbReference type="PANTHER" id="PTHR10859">
    <property type="entry name" value="GLYCOSYL TRANSFERASE"/>
    <property type="match status" value="1"/>
</dbReference>
<evidence type="ECO:0000313" key="2">
    <source>
        <dbReference type="EMBL" id="PQO30411.1"/>
    </source>
</evidence>
<comment type="caution">
    <text evidence="2">The sequence shown here is derived from an EMBL/GenBank/DDBJ whole genome shotgun (WGS) entry which is preliminary data.</text>
</comment>
<dbReference type="Gene3D" id="3.90.550.10">
    <property type="entry name" value="Spore Coat Polysaccharide Biosynthesis Protein SpsA, Chain A"/>
    <property type="match status" value="1"/>
</dbReference>
<dbReference type="SUPFAM" id="SSF53448">
    <property type="entry name" value="Nucleotide-diphospho-sugar transferases"/>
    <property type="match status" value="1"/>
</dbReference>
<dbReference type="GO" id="GO:0006487">
    <property type="term" value="P:protein N-linked glycosylation"/>
    <property type="evidence" value="ECO:0007669"/>
    <property type="project" value="TreeGrafter"/>
</dbReference>
<dbReference type="OrthoDB" id="9784574at2"/>
<dbReference type="EMBL" id="PUHY01000014">
    <property type="protein sequence ID" value="PQO30411.1"/>
    <property type="molecule type" value="Genomic_DNA"/>
</dbReference>
<dbReference type="InterPro" id="IPR001173">
    <property type="entry name" value="Glyco_trans_2-like"/>
</dbReference>
<feature type="domain" description="Glycosyltransferase 2-like" evidence="1">
    <location>
        <begin position="16"/>
        <end position="179"/>
    </location>
</feature>
<gene>
    <name evidence="2" type="ORF">C5Y83_23900</name>
</gene>
<name>A0A2S8FE11_9BACT</name>
<dbReference type="Proteomes" id="UP000238322">
    <property type="component" value="Unassembled WGS sequence"/>
</dbReference>
<dbReference type="RefSeq" id="WP_105332316.1">
    <property type="nucleotide sequence ID" value="NZ_PUHY01000014.1"/>
</dbReference>
<proteinExistence type="predicted"/>